<evidence type="ECO:0000313" key="3">
    <source>
        <dbReference type="EMBL" id="CEL73555.1"/>
    </source>
</evidence>
<feature type="compositionally biased region" description="Basic residues" evidence="1">
    <location>
        <begin position="1050"/>
        <end position="1064"/>
    </location>
</feature>
<feature type="region of interest" description="Disordered" evidence="1">
    <location>
        <begin position="886"/>
        <end position="905"/>
    </location>
</feature>
<feature type="compositionally biased region" description="Basic and acidic residues" evidence="1">
    <location>
        <begin position="1253"/>
        <end position="1262"/>
    </location>
</feature>
<feature type="compositionally biased region" description="Basic and acidic residues" evidence="1">
    <location>
        <begin position="1100"/>
        <end position="1117"/>
    </location>
</feature>
<feature type="region of interest" description="Disordered" evidence="1">
    <location>
        <begin position="609"/>
        <end position="655"/>
    </location>
</feature>
<feature type="region of interest" description="Disordered" evidence="1">
    <location>
        <begin position="1336"/>
        <end position="1437"/>
    </location>
</feature>
<evidence type="ECO:0000256" key="2">
    <source>
        <dbReference type="SAM" id="SignalP"/>
    </source>
</evidence>
<feature type="compositionally biased region" description="Basic and acidic residues" evidence="1">
    <location>
        <begin position="1417"/>
        <end position="1429"/>
    </location>
</feature>
<keyword evidence="2" id="KW-0732">Signal</keyword>
<feature type="compositionally biased region" description="Low complexity" evidence="1">
    <location>
        <begin position="671"/>
        <end position="687"/>
    </location>
</feature>
<sequence>MSVFWKPLFAAARLGFFSGLSPSARAMAQPSVHENPNIERPSRGALCVARRVRGHDCVLRPDRKPPRFSAAAGQEPAEAKDDDFISLLPFLPTLLASRIFPACLPPFSLSVSVHTVDPQPRESSLFPFAPSLASLSPFSAFASAAPLPCSDASASPVASATASSQSLPRERVPQDSVEFCDEGEKPVTSSSPAKAVNDEALDALAAVVQRLLRAFLLPLGYCDDQLSQERPTGAARAALSGVLTAACSAAQTAATCAVETGERLSDLAGYYASPGSDFSTACAAALSAFVAALRTLRGDVEKDGSLGCASVLSFESESGGGTSLCPSRARRPCLRSQQSVEDPCEATADSLPPPRRRRRLDLSPFASACFHEEDLSHAGRSETAPPESVSTFRVPHFLSVASSAAFRSGSREAETQSDRRGAKRRRAASSPPPSPLVCFSLSSTPTRLRTKDGLFEDPFGVVQEASRRLAAVAALLVRSRREGADADSETSGKDGLRLEAEPTGEDAERVPRARREATTADAATEPLRRSFEPPVERDEVPFSATNERKRRRRAVALVVSPNACASPFSLTSSRSPTPLLSRTNSVSQAKFECTYSRESAQPTFQTLPLHAQLPSRHGTSSDLSTPRSGANSRSLCASPSSVSRPPLPPGGTGLAASCEFRRVSYRRNSPEFESAPSRSSSFASAAEEPPPGRDRAECSAGLSQARPSAPGVRTPRRACGRRSSQFLGDPGTRETDGEDAEATSGEERDSPVTRGESEGSAFSPSSETPLAPPLPAGRSFFSGLLARAFSLKKDLFDGVEQQRGRFFSGSSETPETPAPQLDLPERLASRDFPPSAFPSGAADRSGAFARRPRFVRHISCSPLSAFVPRKHTDISSSPANSLSCAPPLAHASGAPTDSQASKLPSRARAKERVALAFASDAASKRGDRACCHAGERGDREDRRFSGYDAYLAWHEDKWEEGVFDRVEVYALLLRVFFGVCVDLFPEVEMSPKKAGKHVGRAPSAASRRRGQGKRKGQRRTKVQSRRSNVTAASFVERARAELQRYNLAPKKAKKSAAKVTKKSRTSQTSPPTGGRPTHLLPVKASGTDEVGEKELWASLRAFDEENRRAEKEREERRRQKARRQQGLQGETETAQEQTVSGAPAVLQESRKGQSAPAREVEKREERDWSQLTRNERRKLRLRRELLAAQSSRVVPVPATKCGKGKEGREEEKERGEEKRNEEEKERGGEKRKEKRGKKEGETTQQNGAEEEGESGRDSGVEAKAAKRYRSEVLDDEEAVFEVKKIKVDSAKAVAKEQEKVSKSEVKTRVGQCPVVRRKGEAYGAFAKRVDAWARESLRTSAPASPAEKAKERSTTKPRKETKSNSSKIREEEESRAQRPVFGEVVDAPPQLKQFKDSFARFKAKAQNRGSPSSPSPSKKESSSKKHTSDEDALSGELSQVYVQQVRAAYATVKAKRREKAGEEAKLKAKGKGVESSGQDASYTRPGWVASSSSLYDSQWIGVGRYKPLDAE</sequence>
<feature type="signal peptide" evidence="2">
    <location>
        <begin position="1"/>
        <end position="26"/>
    </location>
</feature>
<name>A0A0F7V0A6_TOXGV</name>
<feature type="compositionally biased region" description="Basic and acidic residues" evidence="1">
    <location>
        <begin position="409"/>
        <end position="420"/>
    </location>
</feature>
<protein>
    <submittedName>
        <fullName evidence="3">Uncharacterized protein</fullName>
    </submittedName>
</protein>
<feature type="region of interest" description="Disordered" evidence="1">
    <location>
        <begin position="805"/>
        <end position="825"/>
    </location>
</feature>
<accession>A0A0F7V0A6</accession>
<evidence type="ECO:0000256" key="1">
    <source>
        <dbReference type="SAM" id="MobiDB-lite"/>
    </source>
</evidence>
<feature type="region of interest" description="Disordered" evidence="1">
    <location>
        <begin position="405"/>
        <end position="443"/>
    </location>
</feature>
<feature type="compositionally biased region" description="Basic and acidic residues" evidence="1">
    <location>
        <begin position="479"/>
        <end position="518"/>
    </location>
</feature>
<feature type="compositionally biased region" description="Basic and acidic residues" evidence="1">
    <location>
        <begin position="1203"/>
        <end position="1241"/>
    </location>
</feature>
<feature type="compositionally biased region" description="Basic and acidic residues" evidence="1">
    <location>
        <begin position="1347"/>
        <end position="1376"/>
    </location>
</feature>
<feature type="region of interest" description="Disordered" evidence="1">
    <location>
        <begin position="336"/>
        <end position="358"/>
    </location>
</feature>
<feature type="chain" id="PRO_5002523466" evidence="2">
    <location>
        <begin position="27"/>
        <end position="1511"/>
    </location>
</feature>
<proteinExistence type="predicted"/>
<dbReference type="EMBL" id="LN714496">
    <property type="protein sequence ID" value="CEL73555.1"/>
    <property type="molecule type" value="Genomic_DNA"/>
</dbReference>
<feature type="compositionally biased region" description="Basic and acidic residues" evidence="1">
    <location>
        <begin position="745"/>
        <end position="757"/>
    </location>
</feature>
<feature type="region of interest" description="Disordered" evidence="1">
    <location>
        <begin position="1045"/>
        <end position="1088"/>
    </location>
</feature>
<organism evidence="3">
    <name type="scientific">Toxoplasma gondii (strain ATCC 50861 / VEG)</name>
    <dbReference type="NCBI Taxonomy" id="432359"/>
    <lineage>
        <taxon>Eukaryota</taxon>
        <taxon>Sar</taxon>
        <taxon>Alveolata</taxon>
        <taxon>Apicomplexa</taxon>
        <taxon>Conoidasida</taxon>
        <taxon>Coccidia</taxon>
        <taxon>Eucoccidiorida</taxon>
        <taxon>Eimeriorina</taxon>
        <taxon>Sarcocystidae</taxon>
        <taxon>Toxoplasma</taxon>
    </lineage>
</organism>
<feature type="compositionally biased region" description="Polar residues" evidence="1">
    <location>
        <begin position="1125"/>
        <end position="1140"/>
    </location>
</feature>
<gene>
    <name evidence="3" type="ORF">BN1205_079780</name>
</gene>
<reference evidence="3" key="1">
    <citation type="journal article" date="2015" name="PLoS ONE">
        <title>Comprehensive Evaluation of Toxoplasma gondii VEG and Neospora caninum LIV Genomes with Tachyzoite Stage Transcriptome and Proteome Defines Novel Transcript Features.</title>
        <authorList>
            <person name="Ramaprasad A."/>
            <person name="Mourier T."/>
            <person name="Naeem R."/>
            <person name="Malas T.B."/>
            <person name="Moussa E."/>
            <person name="Panigrahi A."/>
            <person name="Vermont S.J."/>
            <person name="Otto T.D."/>
            <person name="Wastling J."/>
            <person name="Pain A."/>
        </authorList>
    </citation>
    <scope>NUCLEOTIDE SEQUENCE</scope>
    <source>
        <strain evidence="3">VEG</strain>
    </source>
</reference>
<feature type="region of interest" description="Disordered" evidence="1">
    <location>
        <begin position="1455"/>
        <end position="1488"/>
    </location>
</feature>
<feature type="region of interest" description="Disordered" evidence="1">
    <location>
        <begin position="668"/>
        <end position="777"/>
    </location>
</feature>
<feature type="region of interest" description="Disordered" evidence="1">
    <location>
        <begin position="1100"/>
        <end position="1262"/>
    </location>
</feature>
<feature type="region of interest" description="Disordered" evidence="1">
    <location>
        <begin position="991"/>
        <end position="1030"/>
    </location>
</feature>
<feature type="compositionally biased region" description="Basic and acidic residues" evidence="1">
    <location>
        <begin position="1158"/>
        <end position="1168"/>
    </location>
</feature>
<feature type="compositionally biased region" description="Basic residues" evidence="1">
    <location>
        <begin position="1006"/>
        <end position="1024"/>
    </location>
</feature>
<feature type="compositionally biased region" description="Polar residues" evidence="1">
    <location>
        <begin position="617"/>
        <end position="637"/>
    </location>
</feature>
<feature type="region of interest" description="Disordered" evidence="1">
    <location>
        <begin position="479"/>
        <end position="527"/>
    </location>
</feature>